<dbReference type="Gene3D" id="1.25.40.340">
    <property type="match status" value="1"/>
</dbReference>
<evidence type="ECO:0000313" key="5">
    <source>
        <dbReference type="Proteomes" id="UP000011189"/>
    </source>
</evidence>
<dbReference type="EMBL" id="AOFD01000020">
    <property type="protein sequence ID" value="ELT44632.1"/>
    <property type="molecule type" value="Genomic_DNA"/>
</dbReference>
<evidence type="ECO:0000256" key="1">
    <source>
        <dbReference type="ARBA" id="ARBA00022679"/>
    </source>
</evidence>
<dbReference type="InterPro" id="IPR004007">
    <property type="entry name" value="DhaL_dom"/>
</dbReference>
<dbReference type="InterPro" id="IPR050861">
    <property type="entry name" value="Dihydroxyacetone_Kinase"/>
</dbReference>
<dbReference type="GO" id="GO:0019563">
    <property type="term" value="P:glycerol catabolic process"/>
    <property type="evidence" value="ECO:0007669"/>
    <property type="project" value="TreeGrafter"/>
</dbReference>
<evidence type="ECO:0000259" key="3">
    <source>
        <dbReference type="PROSITE" id="PS51480"/>
    </source>
</evidence>
<proteinExistence type="predicted"/>
<sequence length="170" mass="16521">AALGQGAGAGDVLAAAGDAWADKAGGTSGVLWGAGLRAFGETVGNSAVPSAADLAACVTAFADRIVQLGKAEVGDKTMVDALLPFAGSLARLIGEGTDPAAAWQEAARDAAAAAAATADLLPLKGRARPLAEKSLGTPDPGATSLAMVFSVMGPHFTAVPAPQETVGAKA</sequence>
<dbReference type="InterPro" id="IPR036117">
    <property type="entry name" value="DhaL_dom_sf"/>
</dbReference>
<organism evidence="4 5">
    <name type="scientific">Arthrobacter nitrophenolicus</name>
    <dbReference type="NCBI Taxonomy" id="683150"/>
    <lineage>
        <taxon>Bacteria</taxon>
        <taxon>Bacillati</taxon>
        <taxon>Actinomycetota</taxon>
        <taxon>Actinomycetes</taxon>
        <taxon>Micrococcales</taxon>
        <taxon>Micrococcaceae</taxon>
        <taxon>Arthrobacter</taxon>
    </lineage>
</organism>
<dbReference type="PANTHER" id="PTHR28629:SF4">
    <property type="entry name" value="TRIOKINASE_FMN CYCLASE"/>
    <property type="match status" value="1"/>
</dbReference>
<dbReference type="PATRIC" id="fig|683150.5.peg.2167"/>
<keyword evidence="2 4" id="KW-0418">Kinase</keyword>
<feature type="domain" description="DhaL" evidence="3">
    <location>
        <begin position="1"/>
        <end position="154"/>
    </location>
</feature>
<dbReference type="Proteomes" id="UP000011189">
    <property type="component" value="Unassembled WGS sequence"/>
</dbReference>
<comment type="caution">
    <text evidence="4">The sequence shown here is derived from an EMBL/GenBank/DDBJ whole genome shotgun (WGS) entry which is preliminary data.</text>
</comment>
<feature type="non-terminal residue" evidence="4">
    <location>
        <position position="1"/>
    </location>
</feature>
<dbReference type="AlphaFoldDB" id="L8TPJ8"/>
<accession>L8TPJ8</accession>
<protein>
    <submittedName>
        <fullName evidence="4">Dihydroxyacetone kinase</fullName>
    </submittedName>
</protein>
<gene>
    <name evidence="4" type="ORF">G205_10967</name>
</gene>
<keyword evidence="5" id="KW-1185">Reference proteome</keyword>
<dbReference type="RefSeq" id="WP_009357786.1">
    <property type="nucleotide sequence ID" value="NZ_AOFD01000020.1"/>
</dbReference>
<evidence type="ECO:0000256" key="2">
    <source>
        <dbReference type="ARBA" id="ARBA00022777"/>
    </source>
</evidence>
<reference evidence="5" key="1">
    <citation type="journal article" date="2013" name="Genome Announc.">
        <title>Draft Genome Sequence of the 2-Chloro-4-Nitrophenol-Degrading Bacterium Arthrobacter sp. Strain SJCon.</title>
        <authorList>
            <person name="Vikram S."/>
            <person name="Kumar S."/>
            <person name="Vaidya B."/>
            <person name="Pinnaka A.K."/>
            <person name="Raghava G.P."/>
        </authorList>
    </citation>
    <scope>NUCLEOTIDE SEQUENCE [LARGE SCALE GENOMIC DNA]</scope>
    <source>
        <strain evidence="5">SJCon</strain>
    </source>
</reference>
<name>L8TPJ8_9MICC</name>
<dbReference type="SMART" id="SM01120">
    <property type="entry name" value="Dak2"/>
    <property type="match status" value="1"/>
</dbReference>
<dbReference type="PANTHER" id="PTHR28629">
    <property type="entry name" value="TRIOKINASE/FMN CYCLASE"/>
    <property type="match status" value="1"/>
</dbReference>
<dbReference type="GO" id="GO:0005829">
    <property type="term" value="C:cytosol"/>
    <property type="evidence" value="ECO:0007669"/>
    <property type="project" value="TreeGrafter"/>
</dbReference>
<dbReference type="SUPFAM" id="SSF101473">
    <property type="entry name" value="DhaL-like"/>
    <property type="match status" value="1"/>
</dbReference>
<keyword evidence="1" id="KW-0808">Transferase</keyword>
<dbReference type="Pfam" id="PF02734">
    <property type="entry name" value="Dak2"/>
    <property type="match status" value="1"/>
</dbReference>
<dbReference type="PROSITE" id="PS51480">
    <property type="entry name" value="DHAL"/>
    <property type="match status" value="1"/>
</dbReference>
<dbReference type="GO" id="GO:0004371">
    <property type="term" value="F:glycerone kinase activity"/>
    <property type="evidence" value="ECO:0007669"/>
    <property type="project" value="InterPro"/>
</dbReference>
<evidence type="ECO:0000313" key="4">
    <source>
        <dbReference type="EMBL" id="ELT44632.1"/>
    </source>
</evidence>